<dbReference type="InterPro" id="IPR002213">
    <property type="entry name" value="UDP_glucos_trans"/>
</dbReference>
<dbReference type="GO" id="GO:0008194">
    <property type="term" value="F:UDP-glycosyltransferase activity"/>
    <property type="evidence" value="ECO:0007669"/>
    <property type="project" value="InterPro"/>
</dbReference>
<evidence type="ECO:0000256" key="1">
    <source>
        <dbReference type="ARBA" id="ARBA00009995"/>
    </source>
</evidence>
<evidence type="ECO:0000256" key="3">
    <source>
        <dbReference type="SAM" id="MobiDB-lite"/>
    </source>
</evidence>
<accession>A0AAU7MF11</accession>
<dbReference type="AlphaFoldDB" id="A0AAU7MF11"/>
<keyword evidence="2" id="KW-0808">Transferase</keyword>
<dbReference type="Gene3D" id="3.40.50.2000">
    <property type="entry name" value="Glycogen Phosphorylase B"/>
    <property type="match status" value="2"/>
</dbReference>
<feature type="region of interest" description="Disordered" evidence="3">
    <location>
        <begin position="137"/>
        <end position="156"/>
    </location>
</feature>
<dbReference type="FunFam" id="3.40.50.2000:FF:000072">
    <property type="entry name" value="Glycosyl transferase"/>
    <property type="match status" value="1"/>
</dbReference>
<evidence type="ECO:0000313" key="6">
    <source>
        <dbReference type="EMBL" id="XCH76782.1"/>
    </source>
</evidence>
<dbReference type="PANTHER" id="PTHR21015:SF22">
    <property type="entry name" value="GLYCOSYLTRANSFERASE"/>
    <property type="match status" value="1"/>
</dbReference>
<dbReference type="NCBIfam" id="TIGR01426">
    <property type="entry name" value="MGT"/>
    <property type="match status" value="1"/>
</dbReference>
<feature type="compositionally biased region" description="Polar residues" evidence="3">
    <location>
        <begin position="137"/>
        <end position="147"/>
    </location>
</feature>
<dbReference type="RefSeq" id="WP_350937479.1">
    <property type="nucleotide sequence ID" value="NZ_CP157762.1"/>
</dbReference>
<dbReference type="PANTHER" id="PTHR21015">
    <property type="entry name" value="UDP-N-ACETYLGLUCOSAMINE--N-ACETYLMURAMYL-(PENTAPEPTIDE) PYROPHOSPHORYL-UNDECAPRENOL N-ACETYLGLUCOSAMINE TRANSFERASE 1"/>
    <property type="match status" value="1"/>
</dbReference>
<gene>
    <name evidence="6" type="ORF">ABUL08_12030</name>
    <name evidence="5" type="ORF">VK199_11980</name>
</gene>
<evidence type="ECO:0000259" key="4">
    <source>
        <dbReference type="Pfam" id="PF06722"/>
    </source>
</evidence>
<comment type="similarity">
    <text evidence="1">Belongs to the UDP-glycosyltransferase family.</text>
</comment>
<dbReference type="EMBL" id="CP159342">
    <property type="protein sequence ID" value="XCH76782.1"/>
    <property type="molecule type" value="Genomic_DNA"/>
</dbReference>
<proteinExistence type="inferred from homology"/>
<dbReference type="CDD" id="cd03784">
    <property type="entry name" value="GT1_Gtf-like"/>
    <property type="match status" value="1"/>
</dbReference>
<protein>
    <submittedName>
        <fullName evidence="5">Macrolide family glycosyltransferase</fullName>
    </submittedName>
</protein>
<organism evidence="5">
    <name type="scientific">Micromonospora sp. CCTCC AA 2012012</name>
    <dbReference type="NCBI Taxonomy" id="3111921"/>
    <lineage>
        <taxon>Bacteria</taxon>
        <taxon>Bacillati</taxon>
        <taxon>Actinomycetota</taxon>
        <taxon>Actinomycetes</taxon>
        <taxon>Micromonosporales</taxon>
        <taxon>Micromonosporaceae</taxon>
        <taxon>Micromonospora</taxon>
    </lineage>
</organism>
<feature type="domain" description="Erythromycin biosynthesis protein CIII-like C-terminal" evidence="4">
    <location>
        <begin position="270"/>
        <end position="399"/>
    </location>
</feature>
<dbReference type="EMBL" id="CP157762">
    <property type="protein sequence ID" value="XBP96078.1"/>
    <property type="molecule type" value="Genomic_DNA"/>
</dbReference>
<reference evidence="6" key="2">
    <citation type="submission" date="2024-06" db="EMBL/GenBank/DDBJ databases">
        <title>Micromonospora mangrovi CCTCC AA 2012012 genome sequences.</title>
        <authorList>
            <person name="Gao J."/>
        </authorList>
    </citation>
    <scope>NUCLEOTIDE SEQUENCE</scope>
    <source>
        <strain evidence="6">CCTCC AA 2012012</strain>
    </source>
</reference>
<evidence type="ECO:0000256" key="2">
    <source>
        <dbReference type="ARBA" id="ARBA00022679"/>
    </source>
</evidence>
<reference evidence="5" key="1">
    <citation type="submission" date="2024-01" db="EMBL/GenBank/DDBJ databases">
        <title>The genome sequence of Micromonospora mangrovi CCTCC AA 2012012.</title>
        <authorList>
            <person name="Gao J."/>
        </authorList>
    </citation>
    <scope>NUCLEOTIDE SEQUENCE</scope>
    <source>
        <strain evidence="5">CCTCC AA 2012012</strain>
    </source>
</reference>
<name>A0AAU7MF11_9ACTN</name>
<dbReference type="InterPro" id="IPR006326">
    <property type="entry name" value="UDPGT_MGT-like"/>
</dbReference>
<dbReference type="Pfam" id="PF06722">
    <property type="entry name" value="EryCIII-like_C"/>
    <property type="match status" value="1"/>
</dbReference>
<dbReference type="GO" id="GO:0016758">
    <property type="term" value="F:hexosyltransferase activity"/>
    <property type="evidence" value="ECO:0007669"/>
    <property type="project" value="InterPro"/>
</dbReference>
<sequence length="418" mass="44296">MASPDPAGDSRHVLWLTFPAFSHLRATLAMVEELLRRGHRVSYLVADRLVDAVTPTGARVVPYRSVFPESMSPPPSPTTMLVEFLRESFAPLEAALACAAADPPDLVVHDALASDVAVALSRRYGVPTVRTYAGFGTNDQVPLNGTQPDPAPAEPVDPTDPRLAALGAELTARIAAAGATELFDGAPASGDDAALNISFVTREFQIRGDTFGDDYLFAGPCLRAVDRAGHWAPPEGAGPVLLVSLGTTVNQRPDFFRTCAHTFAGTPWHVVMTLGRSADPAQLGPLPPNVEAHRWVPHLAVLRHAAAFVCQGGTGSLMEALEEGVPVVVVPQQTDQYPTARQVVDLGVGRAIRPEELDPDTLRTAVEAVAGDAGVRRRAQELSRSVRNAGGAVAVADRLERLMAEHRVPDGATITPVG</sequence>
<dbReference type="InterPro" id="IPR010610">
    <property type="entry name" value="EryCIII-like_C"/>
</dbReference>
<evidence type="ECO:0000313" key="5">
    <source>
        <dbReference type="EMBL" id="XBP96078.1"/>
    </source>
</evidence>
<dbReference type="SUPFAM" id="SSF53756">
    <property type="entry name" value="UDP-Glycosyltransferase/glycogen phosphorylase"/>
    <property type="match status" value="1"/>
</dbReference>